<evidence type="ECO:0000259" key="3">
    <source>
        <dbReference type="Pfam" id="PF24506"/>
    </source>
</evidence>
<keyword evidence="8" id="KW-1185">Reference proteome</keyword>
<dbReference type="InterPro" id="IPR055402">
    <property type="entry name" value="KNTC1_N"/>
</dbReference>
<dbReference type="Pfam" id="PF24506">
    <property type="entry name" value="KNTC1_N"/>
    <property type="match status" value="1"/>
</dbReference>
<evidence type="ECO:0000259" key="4">
    <source>
        <dbReference type="Pfam" id="PF24515"/>
    </source>
</evidence>
<dbReference type="OrthoDB" id="343783at2759"/>
<proteinExistence type="predicted"/>
<dbReference type="PANTHER" id="PTHR15688">
    <property type="entry name" value="KINETOCHORE-ASSOCIATED PROTEIN 1"/>
    <property type="match status" value="1"/>
</dbReference>
<dbReference type="Pfam" id="PF24520">
    <property type="entry name" value="ARM_KNTC1_1st"/>
    <property type="match status" value="1"/>
</dbReference>
<dbReference type="Pfam" id="PF24516">
    <property type="entry name" value="ARM_KNTC1_2nd"/>
    <property type="match status" value="1"/>
</dbReference>
<gene>
    <name evidence="7" type="ORF">IWQ62_001575</name>
</gene>
<dbReference type="InterPro" id="IPR052802">
    <property type="entry name" value="KNTC1"/>
</dbReference>
<dbReference type="Pfam" id="PF24515">
    <property type="entry name" value="ARM_KNTC1_3rd"/>
    <property type="match status" value="1"/>
</dbReference>
<evidence type="ECO:0000313" key="8">
    <source>
        <dbReference type="Proteomes" id="UP001150925"/>
    </source>
</evidence>
<protein>
    <recommendedName>
        <fullName evidence="9">RZZ complex subunit KNTC1/ROD C-terminal domain-containing protein</fullName>
    </recommendedName>
</protein>
<feature type="domain" description="KNTC1 first ARM-repeats" evidence="6">
    <location>
        <begin position="438"/>
        <end position="716"/>
    </location>
</feature>
<dbReference type="Pfam" id="PF10493">
    <property type="entry name" value="Rod_C"/>
    <property type="match status" value="1"/>
</dbReference>
<dbReference type="GO" id="GO:0007094">
    <property type="term" value="P:mitotic spindle assembly checkpoint signaling"/>
    <property type="evidence" value="ECO:0007669"/>
    <property type="project" value="TreeGrafter"/>
</dbReference>
<dbReference type="GO" id="GO:1903394">
    <property type="term" value="P:protein localization to kinetochore involved in kinetochore assembly"/>
    <property type="evidence" value="ECO:0007669"/>
    <property type="project" value="TreeGrafter"/>
</dbReference>
<reference evidence="7" key="1">
    <citation type="submission" date="2022-07" db="EMBL/GenBank/DDBJ databases">
        <title>Phylogenomic reconstructions and comparative analyses of Kickxellomycotina fungi.</title>
        <authorList>
            <person name="Reynolds N.K."/>
            <person name="Stajich J.E."/>
            <person name="Barry K."/>
            <person name="Grigoriev I.V."/>
            <person name="Crous P."/>
            <person name="Smith M.E."/>
        </authorList>
    </citation>
    <scope>NUCLEOTIDE SEQUENCE</scope>
    <source>
        <strain evidence="7">RSA 1196</strain>
    </source>
</reference>
<comment type="caution">
    <text evidence="7">The sequence shown here is derived from an EMBL/GenBank/DDBJ whole genome shotgun (WGS) entry which is preliminary data.</text>
</comment>
<evidence type="ECO:0008006" key="9">
    <source>
        <dbReference type="Google" id="ProtNLM"/>
    </source>
</evidence>
<feature type="domain" description="RZZ complex subunit KNTC1/ROD C-terminal" evidence="2">
    <location>
        <begin position="1829"/>
        <end position="2293"/>
    </location>
</feature>
<evidence type="ECO:0000256" key="1">
    <source>
        <dbReference type="SAM" id="MobiDB-lite"/>
    </source>
</evidence>
<feature type="domain" description="KNTC1 N-terminal" evidence="3">
    <location>
        <begin position="21"/>
        <end position="188"/>
    </location>
</feature>
<dbReference type="InterPro" id="IPR019527">
    <property type="entry name" value="RZZ-complex_KNTC1/ROD_C"/>
</dbReference>
<feature type="domain" description="KNTC1 second ARM-repeats" evidence="5">
    <location>
        <begin position="847"/>
        <end position="1012"/>
    </location>
</feature>
<feature type="region of interest" description="Disordered" evidence="1">
    <location>
        <begin position="2480"/>
        <end position="2501"/>
    </location>
</feature>
<name>A0A9W8AY14_9FUNG</name>
<dbReference type="GO" id="GO:1990423">
    <property type="term" value="C:RZZ complex"/>
    <property type="evidence" value="ECO:0007669"/>
    <property type="project" value="TreeGrafter"/>
</dbReference>
<dbReference type="InterPro" id="IPR055404">
    <property type="entry name" value="ARM_KNTC1_2nd"/>
</dbReference>
<organism evidence="7 8">
    <name type="scientific">Dispira parvispora</name>
    <dbReference type="NCBI Taxonomy" id="1520584"/>
    <lineage>
        <taxon>Eukaryota</taxon>
        <taxon>Fungi</taxon>
        <taxon>Fungi incertae sedis</taxon>
        <taxon>Zoopagomycota</taxon>
        <taxon>Kickxellomycotina</taxon>
        <taxon>Dimargaritomycetes</taxon>
        <taxon>Dimargaritales</taxon>
        <taxon>Dimargaritaceae</taxon>
        <taxon>Dispira</taxon>
    </lineage>
</organism>
<dbReference type="PANTHER" id="PTHR15688:SF1">
    <property type="entry name" value="KINETOCHORE-ASSOCIATED PROTEIN 1"/>
    <property type="match status" value="1"/>
</dbReference>
<dbReference type="GO" id="GO:0000070">
    <property type="term" value="P:mitotic sister chromatid segregation"/>
    <property type="evidence" value="ECO:0007669"/>
    <property type="project" value="TreeGrafter"/>
</dbReference>
<dbReference type="GO" id="GO:0031267">
    <property type="term" value="F:small GTPase binding"/>
    <property type="evidence" value="ECO:0007669"/>
    <property type="project" value="TreeGrafter"/>
</dbReference>
<feature type="domain" description="KNTC1 third ARM-repeats" evidence="4">
    <location>
        <begin position="1550"/>
        <end position="1760"/>
    </location>
</feature>
<accession>A0A9W8AY14</accession>
<sequence length="2525" mass="283529">MHPSLTLGPGTTIDGNVYCHAVASSRGLAVATDDRLHIFDTANLAHLSTVHLACRADQLAVNTLQQFIAVGDCQGALTFISFTTLEPIYSAPLSTLVEDSLATKMAEHVNNLGDQAAFFQTIQFCPAEKQQEDIVLVFLERYLLRIHQLDLPCLEEAVTQQNIERIGELRRQLRVEVVDTHRLTTSFSIGAVQQALGLPKQCYSLSSALSTRFAVVGTGQAALSYLGYPLFETQPQNGSAHPRTVVLDQAVDIFVPSLLDSKASLGRSPSTHLTHLQADPAGRFLLALDSSGALLVLDSSTLVTILGYPNVGIRDFIVLPTTSASRISNPDTTFPGTPRCISDLQILALVDVAKGESPKPTAWELQVIQLAPWSVVFRSPMATTAWLPFLADLGDKATAVAYVVSQSSYAPLQSPEQGTSFCIQAVTIEDPTSRVQQLLRHRRFDEALELTAQHRLDSVVVHEARLMDRLVRMKQWLQSVEVSMWSPTFMLNATQQDQLAQASTVMSYDTIVNSLAHIKDPVLVAKFCQQCPLVYYQDTVRILHQARQNLELALPKSSSGKAAISDRASVQDDLSVEYAQLQHTLRRLGTWRLVHDLSGDGKTSGEPRVWFHPITWHRFRVCDLATEMKTYLTQGHYNAAMTIWGRHQNEPTIVAQLSEILTAVPDTCGVHQLAEWLRLEFLPALDSQVLRRTLHSWVEERAMILEMRDQRPHQALTLVQALQPSVATTGKPSSAGNDFFTPGTFTTHTLLRLGGNNLLLSGPHEGTSAETAVTLENPSSLLDQLEDLCYLWDTHHYCLSLQEYGERSPSAIAVELLDRIASAELLPDAIQHRLLPYAQRHALDPNEILVEYCLGAMDQGGTLLAGAPWESRALVVLNHIDRTDAKLKVVLELMRRTPIPWSADVDQVVRDTLELVHDLRQGDEIREQYRLMRLRKMLLTYGIKTFNISNMSLAKSLVQYITSQVDIPTAMSDALQVVRAYHHLHASEAYLLRLQTLVNRGTADQVRSLLASMVTQGKTSSLPAAVVAAEGDRMVDEGLDIKVRRMVFISHHVLGWLVDELEESKQTQTEVTYSSVSPAIQQRFTRWVEMGGAITQFVASFFSDSPLSLSTTGLVDEDMLRIPDLTARGEQFQILHDVFHEFNYCLTISDVATEDAKRHTARILLGYRIREARERMTELDPTAYYGWVQKLAQMLHCDLPVVKALLAEQAVISGHLSVALNLCHELAQQEDQERMGPVLRSIAQRMAQTLADNPHYLLDEDSRTNCRHIVERICQIVRQTTWGCNAEQLPDCLDECHSWQLLMDVFQETEHGTYQQITQSASQRPASASPFTSSSPFLAGLGASTAVPGSSSFTMSTNNPFAVSSTSSSTGKSPGNGIGATNLYPVSASTIRYPHRPPIVTEPQFGRDLFADNFCERGLVLNTEEALTNALAVVRDISIHKSSLDQLLTHAPLNPISSKSAGKGTAATMETPVVVSMDRFCQFLHQHRHLGLAIRLLHQAFAYHTRLHCKALAYVSRADHAQTLDLLLPDLDSSLDDHWRQLVAPQQLHNLATQLLPHVFSTPRVDLPLALGYLTLLPLETGHTMFRNSVQNTTDDYTRAIRCASVGIAYALVWRQRSILVSCQELAANARWWQQLNLLQIPFERRLFSSSTNLNPEKRFEHHYSLLAPLLLKTQLDLPTALEFASAYQLEEDMVLLQYLRVLLLSPLGSKLYSDEDTRTQFMVASQQITHSERLLDLLSTTVLPRLSPYDYERLRLVLEYLQANNADEYARKGVIVLETLQSYTRMHPPLLDELVEAYQTTYDPSLVLDGEPVGDSEPEQDYLLRHFPLANKRLPFHALMAHSWEVLRAELHESTIPRLLPLAIPLGIPADDIYTHVAYEMLNRMKQAYPTVGESRTTGSNSTPHDSSHRFPARPDFIPLNFADIKNIILRIRNYEVAISVAKYVADALPVGPEKLHALRTAYQLSERVYHKHVGRQGGNVVGAEAERAETAVTKLREYYLTTDTECQLVERGLDQYTPLIGDPLRLLQTLYEEQSEAALMKTCKFDIHSLVADIATRHDIDIDKFRDHLLTVWLQRPVKFSKEAEADFLPSTLYQMSLLDQVDPSERCIQRVILYMLRCFSVQSSVLRLLEFAYKEKSSKVSSLNRVRALSVLFQVASPTDINPIQNYDQVKEYLMALVYLGDFESLQITQSISDFISSRKDALTRSLWVNYHSLPKTAQLVCNLCLDYEIHDGTLLESVLQQLTFHQMFAYLARVLPAIASVPRLAAIGSLANIWMDTTVGLMCSALETRTSSEGLLSLGVLDKALAFCLKFPYPELLPMDHLVTRVAERAPLEWLLRIMTTLPEGSQLGLAVSARLATCSPSQVLEFLDYFHPRQNDPEQNCTDSSLFDATPILAILYNHLDQQQWYREVAPTRHVAPFVHYLIRNDRLASLVAFTVNEAQYDESREQAVKDLVRMYYAHHGTQRDLEHIRQQYPEWPHTELPPPDSSPREDPSVTDLSEKNRLELYLWVHNITPQFATDR</sequence>
<dbReference type="Proteomes" id="UP001150925">
    <property type="component" value="Unassembled WGS sequence"/>
</dbReference>
<evidence type="ECO:0000259" key="2">
    <source>
        <dbReference type="Pfam" id="PF10493"/>
    </source>
</evidence>
<evidence type="ECO:0000313" key="7">
    <source>
        <dbReference type="EMBL" id="KAJ1967885.1"/>
    </source>
</evidence>
<dbReference type="InterPro" id="IPR055403">
    <property type="entry name" value="ARM_KNTC1_1st"/>
</dbReference>
<dbReference type="InterPro" id="IPR055405">
    <property type="entry name" value="ARM_KNTC1_3rd"/>
</dbReference>
<feature type="compositionally biased region" description="Basic and acidic residues" evidence="1">
    <location>
        <begin position="2492"/>
        <end position="2501"/>
    </location>
</feature>
<dbReference type="GO" id="GO:0005737">
    <property type="term" value="C:cytoplasm"/>
    <property type="evidence" value="ECO:0007669"/>
    <property type="project" value="TreeGrafter"/>
</dbReference>
<evidence type="ECO:0000259" key="6">
    <source>
        <dbReference type="Pfam" id="PF24520"/>
    </source>
</evidence>
<evidence type="ECO:0000259" key="5">
    <source>
        <dbReference type="Pfam" id="PF24516"/>
    </source>
</evidence>
<dbReference type="GO" id="GO:0005828">
    <property type="term" value="C:kinetochore microtubule"/>
    <property type="evidence" value="ECO:0007669"/>
    <property type="project" value="TreeGrafter"/>
</dbReference>
<dbReference type="EMBL" id="JANBPY010000266">
    <property type="protein sequence ID" value="KAJ1967885.1"/>
    <property type="molecule type" value="Genomic_DNA"/>
</dbReference>